<feature type="chain" id="PRO_5040398902" evidence="2">
    <location>
        <begin position="36"/>
        <end position="360"/>
    </location>
</feature>
<organism evidence="3 4">
    <name type="scientific">Rhodotorula mucilaginosa</name>
    <name type="common">Yeast</name>
    <name type="synonym">Rhodotorula rubra</name>
    <dbReference type="NCBI Taxonomy" id="5537"/>
    <lineage>
        <taxon>Eukaryota</taxon>
        <taxon>Fungi</taxon>
        <taxon>Dikarya</taxon>
        <taxon>Basidiomycota</taxon>
        <taxon>Pucciniomycotina</taxon>
        <taxon>Microbotryomycetes</taxon>
        <taxon>Sporidiobolales</taxon>
        <taxon>Sporidiobolaceae</taxon>
        <taxon>Rhodotorula</taxon>
    </lineage>
</organism>
<dbReference type="Proteomes" id="UP000777482">
    <property type="component" value="Unassembled WGS sequence"/>
</dbReference>
<dbReference type="OrthoDB" id="2528562at2759"/>
<evidence type="ECO:0000256" key="1">
    <source>
        <dbReference type="SAM" id="MobiDB-lite"/>
    </source>
</evidence>
<protein>
    <submittedName>
        <fullName evidence="3">Uncharacterized protein</fullName>
    </submittedName>
</protein>
<feature type="region of interest" description="Disordered" evidence="1">
    <location>
        <begin position="324"/>
        <end position="344"/>
    </location>
</feature>
<gene>
    <name evidence="3" type="ORF">C6P46_006449</name>
</gene>
<evidence type="ECO:0000313" key="3">
    <source>
        <dbReference type="EMBL" id="KAG0665665.1"/>
    </source>
</evidence>
<feature type="compositionally biased region" description="Low complexity" evidence="1">
    <location>
        <begin position="333"/>
        <end position="344"/>
    </location>
</feature>
<name>A0A9P6W734_RHOMI</name>
<keyword evidence="2" id="KW-0732">Signal</keyword>
<feature type="region of interest" description="Disordered" evidence="1">
    <location>
        <begin position="232"/>
        <end position="254"/>
    </location>
</feature>
<dbReference type="EMBL" id="PUHQ01000008">
    <property type="protein sequence ID" value="KAG0665665.1"/>
    <property type="molecule type" value="Genomic_DNA"/>
</dbReference>
<proteinExistence type="predicted"/>
<keyword evidence="4" id="KW-1185">Reference proteome</keyword>
<accession>A0A9P6W734</accession>
<dbReference type="AlphaFoldDB" id="A0A9P6W734"/>
<feature type="signal peptide" evidence="2">
    <location>
        <begin position="1"/>
        <end position="35"/>
    </location>
</feature>
<reference evidence="3 4" key="1">
    <citation type="submission" date="2020-11" db="EMBL/GenBank/DDBJ databases">
        <title>Kefir isolates.</title>
        <authorList>
            <person name="Marcisauskas S."/>
            <person name="Kim Y."/>
            <person name="Blasche S."/>
        </authorList>
    </citation>
    <scope>NUCLEOTIDE SEQUENCE [LARGE SCALE GENOMIC DNA]</scope>
    <source>
        <strain evidence="3 4">KR</strain>
    </source>
</reference>
<evidence type="ECO:0000313" key="4">
    <source>
        <dbReference type="Proteomes" id="UP000777482"/>
    </source>
</evidence>
<comment type="caution">
    <text evidence="3">The sequence shown here is derived from an EMBL/GenBank/DDBJ whole genome shotgun (WGS) entry which is preliminary data.</text>
</comment>
<evidence type="ECO:0000256" key="2">
    <source>
        <dbReference type="SAM" id="SignalP"/>
    </source>
</evidence>
<sequence length="360" mass="40095">MWGSNAESSLQAASPPAAALPLRALLLLSLDPVQSACMPKEDTDPAAEPFLAGTDQRDLLSDEPDYIRLRSLEHAEERYRDPEKPRRGALAAARPSRRALVVLALAVVLLSLFPLRHQSLNALLSATSESSARSNVECDPYAKRGVLRIDLDDWSGNRWEPALATDCQPRDYLSQIYRDGRNLSNEPGLDFLRDRVILLFGDSVDRGFLEHFCRIFALGRFEHIGPGHELDPPLPLGREHAPPGYRSDRGDKDWVGNPMGRPSLCYLPSYNTYLLNVFQFGLHPEDETVIHFTHFLPPGGFEDRFDTFVVPILERLAQSRTKARTLAEQEAGSASPPRVLSPLRRPISTAPDLITLAATF</sequence>